<name>A0AA38RY05_9PEZI</name>
<gene>
    <name evidence="1" type="ORF">NKR23_g5776</name>
</gene>
<reference evidence="1" key="1">
    <citation type="submission" date="2022-07" db="EMBL/GenBank/DDBJ databases">
        <title>Fungi with potential for degradation of polypropylene.</title>
        <authorList>
            <person name="Gostincar C."/>
        </authorList>
    </citation>
    <scope>NUCLEOTIDE SEQUENCE</scope>
    <source>
        <strain evidence="1">EXF-13308</strain>
    </source>
</reference>
<evidence type="ECO:0000313" key="1">
    <source>
        <dbReference type="EMBL" id="KAJ9144530.1"/>
    </source>
</evidence>
<proteinExistence type="predicted"/>
<protein>
    <submittedName>
        <fullName evidence="1">C6 zinc finger domain-containing protein</fullName>
    </submittedName>
</protein>
<dbReference type="Proteomes" id="UP001174694">
    <property type="component" value="Unassembled WGS sequence"/>
</dbReference>
<comment type="caution">
    <text evidence="1">The sequence shown here is derived from an EMBL/GenBank/DDBJ whole genome shotgun (WGS) entry which is preliminary data.</text>
</comment>
<dbReference type="CDD" id="cd12148">
    <property type="entry name" value="fungal_TF_MHR"/>
    <property type="match status" value="1"/>
</dbReference>
<evidence type="ECO:0000313" key="2">
    <source>
        <dbReference type="Proteomes" id="UP001174694"/>
    </source>
</evidence>
<keyword evidence="2" id="KW-1185">Reference proteome</keyword>
<dbReference type="AlphaFoldDB" id="A0AA38RY05"/>
<sequence length="388" mass="44043">MFAPAATVDHLLDEWFKQIHSVAPILHRRRFMHRLRRGDADHDRIFCGLVVSVCAATVATLRRSNYEPVTIEFCAEFVERHQLLYRGVMEADYSLDWCVAMYNLGNAMGSISGMDDLRAYHMGSQSAAGVRYLAYYSMTSLTIPEQQLLKRLFWLLFAWSCSSDLFGRISVALVMCEDNFNHMRPLPLTDEQLDPQAYNLPGLLSLSDLFMVWYDSRRGSPPTSDQASREVLLKHLTTIQRIIDLLPPELRWRGGLSRPANVTQGHDVQIANIFITSLHLRSNLLQKFGPAERCGDEHQRLVDDLLEILDHMPEAIFEANGSSIVPKVRDIGAAYLEQVRIGHNNGVWVSDTAKGKLERLLRKLDDLDFWPSMSVREQGATESPNSLG</sequence>
<organism evidence="1 2">
    <name type="scientific">Pleurostoma richardsiae</name>
    <dbReference type="NCBI Taxonomy" id="41990"/>
    <lineage>
        <taxon>Eukaryota</taxon>
        <taxon>Fungi</taxon>
        <taxon>Dikarya</taxon>
        <taxon>Ascomycota</taxon>
        <taxon>Pezizomycotina</taxon>
        <taxon>Sordariomycetes</taxon>
        <taxon>Sordariomycetidae</taxon>
        <taxon>Calosphaeriales</taxon>
        <taxon>Pleurostomataceae</taxon>
        <taxon>Pleurostoma</taxon>
    </lineage>
</organism>
<dbReference type="EMBL" id="JANBVO010000016">
    <property type="protein sequence ID" value="KAJ9144530.1"/>
    <property type="molecule type" value="Genomic_DNA"/>
</dbReference>
<accession>A0AA38RY05</accession>